<name>A0A6M3YMY0_9CAUD</name>
<dbReference type="EMBL" id="MT341500">
    <property type="protein sequence ID" value="QJI53071.1"/>
    <property type="molecule type" value="Genomic_DNA"/>
</dbReference>
<proteinExistence type="predicted"/>
<sequence>MKKDISIQIPRLHAEAIADLIFKTPRADLPANIDIDLLYEFMEAVENANRLEKAIYHSGLRQFGMMTLQSKEFETFDINPEVALTLAYFMEDYKRRTS</sequence>
<evidence type="ECO:0000313" key="1">
    <source>
        <dbReference type="EMBL" id="QJI53071.1"/>
    </source>
</evidence>
<organism evidence="1 2">
    <name type="scientific">Enterobacter phage EBPL</name>
    <dbReference type="NCBI Taxonomy" id="2729191"/>
    <lineage>
        <taxon>Viruses</taxon>
        <taxon>Duplodnaviria</taxon>
        <taxon>Heunggongvirae</taxon>
        <taxon>Uroviricota</taxon>
        <taxon>Caudoviricetes</taxon>
        <taxon>Pantevenvirales</taxon>
        <taxon>Straboviridae</taxon>
        <taxon>Pseudotevenvirus</taxon>
        <taxon>Pseudotevenvirus leb</taxon>
    </lineage>
</organism>
<gene>
    <name evidence="1" type="ORF">EBPL_00028</name>
</gene>
<reference evidence="1 2" key="1">
    <citation type="submission" date="2020-04" db="EMBL/GenBank/DDBJ databases">
        <authorList>
            <person name="Naseem H."/>
            <person name="Alvi I.A."/>
            <person name="Asif M."/>
            <person name="Rehman S."/>
        </authorList>
    </citation>
    <scope>NUCLEOTIDE SEQUENCE [LARGE SCALE GENOMIC DNA]</scope>
</reference>
<accession>A0A6M3YMY0</accession>
<protein>
    <submittedName>
        <fullName evidence="1">Uncharacterized protein</fullName>
    </submittedName>
</protein>
<dbReference type="Proteomes" id="UP000501441">
    <property type="component" value="Segment"/>
</dbReference>
<evidence type="ECO:0000313" key="2">
    <source>
        <dbReference type="Proteomes" id="UP000501441"/>
    </source>
</evidence>